<keyword evidence="2 8" id="KW-0813">Transport</keyword>
<dbReference type="InterPro" id="IPR000531">
    <property type="entry name" value="Beta-barrel_TonB"/>
</dbReference>
<dbReference type="Gene3D" id="2.170.130.10">
    <property type="entry name" value="TonB-dependent receptor, plug domain"/>
    <property type="match status" value="1"/>
</dbReference>
<feature type="chain" id="PRO_5046161476" evidence="10">
    <location>
        <begin position="28"/>
        <end position="770"/>
    </location>
</feature>
<comment type="subcellular location">
    <subcellularLocation>
        <location evidence="1 8">Cell outer membrane</location>
        <topology evidence="1 8">Multi-pass membrane protein</topology>
    </subcellularLocation>
</comment>
<evidence type="ECO:0000256" key="6">
    <source>
        <dbReference type="ARBA" id="ARBA00023136"/>
    </source>
</evidence>
<name>A0ABV3U3U9_9GAMM</name>
<evidence type="ECO:0000256" key="2">
    <source>
        <dbReference type="ARBA" id="ARBA00022448"/>
    </source>
</evidence>
<keyword evidence="5 9" id="KW-0798">TonB box</keyword>
<dbReference type="InterPro" id="IPR037066">
    <property type="entry name" value="Plug_dom_sf"/>
</dbReference>
<evidence type="ECO:0000256" key="3">
    <source>
        <dbReference type="ARBA" id="ARBA00022452"/>
    </source>
</evidence>
<dbReference type="InterPro" id="IPR039426">
    <property type="entry name" value="TonB-dep_rcpt-like"/>
</dbReference>
<keyword evidence="4 8" id="KW-0812">Transmembrane</keyword>
<feature type="signal peptide" evidence="10">
    <location>
        <begin position="1"/>
        <end position="27"/>
    </location>
</feature>
<proteinExistence type="inferred from homology"/>
<evidence type="ECO:0000259" key="11">
    <source>
        <dbReference type="Pfam" id="PF00593"/>
    </source>
</evidence>
<dbReference type="PANTHER" id="PTHR30069">
    <property type="entry name" value="TONB-DEPENDENT OUTER MEMBRANE RECEPTOR"/>
    <property type="match status" value="1"/>
</dbReference>
<dbReference type="PROSITE" id="PS52016">
    <property type="entry name" value="TONB_DEPENDENT_REC_3"/>
    <property type="match status" value="1"/>
</dbReference>
<evidence type="ECO:0000259" key="12">
    <source>
        <dbReference type="Pfam" id="PF07715"/>
    </source>
</evidence>
<evidence type="ECO:0000313" key="13">
    <source>
        <dbReference type="EMBL" id="MEX1668566.1"/>
    </source>
</evidence>
<dbReference type="Gene3D" id="2.40.170.20">
    <property type="entry name" value="TonB-dependent receptor, beta-barrel domain"/>
    <property type="match status" value="1"/>
</dbReference>
<keyword evidence="3 8" id="KW-1134">Transmembrane beta strand</keyword>
<evidence type="ECO:0000313" key="14">
    <source>
        <dbReference type="Proteomes" id="UP001557485"/>
    </source>
</evidence>
<evidence type="ECO:0000256" key="10">
    <source>
        <dbReference type="SAM" id="SignalP"/>
    </source>
</evidence>
<organism evidence="13 14">
    <name type="scientific">Zhongshania guokunii</name>
    <dbReference type="NCBI Taxonomy" id="641783"/>
    <lineage>
        <taxon>Bacteria</taxon>
        <taxon>Pseudomonadati</taxon>
        <taxon>Pseudomonadota</taxon>
        <taxon>Gammaproteobacteria</taxon>
        <taxon>Cellvibrionales</taxon>
        <taxon>Spongiibacteraceae</taxon>
        <taxon>Zhongshania</taxon>
    </lineage>
</organism>
<evidence type="ECO:0000256" key="4">
    <source>
        <dbReference type="ARBA" id="ARBA00022692"/>
    </source>
</evidence>
<keyword evidence="14" id="KW-1185">Reference proteome</keyword>
<keyword evidence="13" id="KW-0675">Receptor</keyword>
<evidence type="ECO:0000256" key="9">
    <source>
        <dbReference type="RuleBase" id="RU003357"/>
    </source>
</evidence>
<keyword evidence="10" id="KW-0732">Signal</keyword>
<comment type="caution">
    <text evidence="13">The sequence shown here is derived from an EMBL/GenBank/DDBJ whole genome shotgun (WGS) entry which is preliminary data.</text>
</comment>
<dbReference type="RefSeq" id="WP_368380851.1">
    <property type="nucleotide sequence ID" value="NZ_JBFRYA010000004.1"/>
</dbReference>
<dbReference type="InterPro" id="IPR036942">
    <property type="entry name" value="Beta-barrel_TonB_sf"/>
</dbReference>
<dbReference type="Proteomes" id="UP001557485">
    <property type="component" value="Unassembled WGS sequence"/>
</dbReference>
<sequence length="770" mass="84125">MSSSQIKYRRPICVAILLVGTSSMALANTEYKVLENVRVVGMSPMGVGTLTELAPFQVQIFSAAELEKDKSYSVAGFLDQHGGGISLSDAQNNQLQPDIRFRGYAASPLLGSAQGLVVYYNGVRVNELFGDTVNWDLLPASSVQEMALIAGVNPIFGQNALGGAIVINSKTGFTSPSGALEFGAGSFGQRTLSVSQGAHGEHWAGFVSVEKYSENGWRDYSPTEARNLYAAVSRHDEQSELDVFFNFSDTYLKGNGAIPVGLLETERDAVFTHPDLTENQMSMTNIVYSRWLSEEVKFSSNVFYRQVYSNSFNGDGSEFEKCETPNDDFLCEDDSDELARDQFGNGVSSEFDAVNNISRRQQRSWGASAQLFWNYEVGPLNHHITVGADYLAGITDFNSQVEFANLTETRSTTGSGLYDAEGFTVLRASSTMAAAYFSDTIQLNDQLSLTAILRYNQVDVGAKDLSGERPELTADHRYTSLNGGLGLRWFLTDALSVYTGMYQSSRAPTPVELACSHPDAPCVLPNTFLADPPLKEVVARSVEWGIRGEHAGGTSIQNTVQVWSVALFSTSNRDDIHFQTVGGVSSNQGFFTNIGDTRHRGIEANSSVTSGKWLLDASYTYLDASYATAFTSFSPNHPSNIDGALRVEKGSKIPSIPAHSAKLSLGYQWTEKLSSGIGVNSSSGVYLRGDEANQDARTASYTVVSANAEYRPTKNLAFHIQAKNILNEEYERFGLYGEPDEVLDDLDNDSPRFLSPAPPRSLALRLKYSW</sequence>
<dbReference type="EMBL" id="JBFRYA010000004">
    <property type="protein sequence ID" value="MEX1668566.1"/>
    <property type="molecule type" value="Genomic_DNA"/>
</dbReference>
<reference evidence="13 14" key="1">
    <citation type="journal article" date="2011" name="Int. J. Syst. Evol. Microbiol.">
        <title>Zhongshania antarctica gen. nov., sp. nov. and Zhongshania guokunii sp. nov., gammaproteobacteria respectively isolated from coastal attached (fast) ice and surface seawater of the Antarctic.</title>
        <authorList>
            <person name="Li H.J."/>
            <person name="Zhang X.Y."/>
            <person name="Chen C.X."/>
            <person name="Zhang Y.J."/>
            <person name="Gao Z.M."/>
            <person name="Yu Y."/>
            <person name="Chen X.L."/>
            <person name="Chen B."/>
            <person name="Zhang Y.Z."/>
        </authorList>
    </citation>
    <scope>NUCLEOTIDE SEQUENCE [LARGE SCALE GENOMIC DNA]</scope>
    <source>
        <strain evidence="13 14">ZS6-22T</strain>
    </source>
</reference>
<dbReference type="Pfam" id="PF07715">
    <property type="entry name" value="Plug"/>
    <property type="match status" value="1"/>
</dbReference>
<keyword evidence="6 8" id="KW-0472">Membrane</keyword>
<dbReference type="PANTHER" id="PTHR30069:SF39">
    <property type="entry name" value="BLL6183 PROTEIN"/>
    <property type="match status" value="1"/>
</dbReference>
<evidence type="ECO:0000256" key="8">
    <source>
        <dbReference type="PROSITE-ProRule" id="PRU01360"/>
    </source>
</evidence>
<dbReference type="InterPro" id="IPR012910">
    <property type="entry name" value="Plug_dom"/>
</dbReference>
<gene>
    <name evidence="13" type="ORF">AB4876_06565</name>
</gene>
<evidence type="ECO:0000256" key="1">
    <source>
        <dbReference type="ARBA" id="ARBA00004571"/>
    </source>
</evidence>
<dbReference type="Pfam" id="PF00593">
    <property type="entry name" value="TonB_dep_Rec_b-barrel"/>
    <property type="match status" value="1"/>
</dbReference>
<keyword evidence="7 8" id="KW-0998">Cell outer membrane</keyword>
<feature type="domain" description="TonB-dependent receptor-like beta-barrel" evidence="11">
    <location>
        <begin position="279"/>
        <end position="725"/>
    </location>
</feature>
<dbReference type="SUPFAM" id="SSF56935">
    <property type="entry name" value="Porins"/>
    <property type="match status" value="1"/>
</dbReference>
<accession>A0ABV3U3U9</accession>
<feature type="domain" description="TonB-dependent receptor plug" evidence="12">
    <location>
        <begin position="54"/>
        <end position="164"/>
    </location>
</feature>
<protein>
    <submittedName>
        <fullName evidence="13">TonB-dependent receptor</fullName>
    </submittedName>
</protein>
<evidence type="ECO:0000256" key="5">
    <source>
        <dbReference type="ARBA" id="ARBA00023077"/>
    </source>
</evidence>
<comment type="similarity">
    <text evidence="8 9">Belongs to the TonB-dependent receptor family.</text>
</comment>
<evidence type="ECO:0000256" key="7">
    <source>
        <dbReference type="ARBA" id="ARBA00023237"/>
    </source>
</evidence>